<evidence type="ECO:0000313" key="13">
    <source>
        <dbReference type="EMBL" id="RDD63783.1"/>
    </source>
</evidence>
<dbReference type="InterPro" id="IPR001783">
    <property type="entry name" value="Lumazine-bd"/>
</dbReference>
<accession>A0A369TEP4</accession>
<dbReference type="CDD" id="cd00402">
    <property type="entry name" value="Riboflavin_synthase_like"/>
    <property type="match status" value="1"/>
</dbReference>
<feature type="repeat" description="Lumazine-binding" evidence="11">
    <location>
        <begin position="100"/>
        <end position="196"/>
    </location>
</feature>
<evidence type="ECO:0000256" key="4">
    <source>
        <dbReference type="ARBA" id="ARBA00011233"/>
    </source>
</evidence>
<evidence type="ECO:0000256" key="10">
    <source>
        <dbReference type="NCBIfam" id="TIGR00187"/>
    </source>
</evidence>
<dbReference type="NCBIfam" id="TIGR00187">
    <property type="entry name" value="ribE"/>
    <property type="match status" value="1"/>
</dbReference>
<dbReference type="EMBL" id="QPMH01000001">
    <property type="protein sequence ID" value="RDD63783.1"/>
    <property type="molecule type" value="Genomic_DNA"/>
</dbReference>
<dbReference type="PIRSF" id="PIRSF000498">
    <property type="entry name" value="Riboflavin_syn_A"/>
    <property type="match status" value="1"/>
</dbReference>
<dbReference type="PANTHER" id="PTHR21098">
    <property type="entry name" value="RIBOFLAVIN SYNTHASE ALPHA CHAIN"/>
    <property type="match status" value="1"/>
</dbReference>
<keyword evidence="7" id="KW-0686">Riboflavin biosynthesis</keyword>
<gene>
    <name evidence="13" type="ORF">DRB17_01000</name>
</gene>
<feature type="repeat" description="Lumazine-binding" evidence="11">
    <location>
        <begin position="1"/>
        <end position="99"/>
    </location>
</feature>
<organism evidence="13 14">
    <name type="scientific">Ferruginivarius sediminum</name>
    <dbReference type="NCBI Taxonomy" id="2661937"/>
    <lineage>
        <taxon>Bacteria</taxon>
        <taxon>Pseudomonadati</taxon>
        <taxon>Pseudomonadota</taxon>
        <taxon>Alphaproteobacteria</taxon>
        <taxon>Rhodospirillales</taxon>
        <taxon>Rhodospirillaceae</taxon>
        <taxon>Ferruginivarius</taxon>
    </lineage>
</organism>
<evidence type="ECO:0000256" key="7">
    <source>
        <dbReference type="ARBA" id="ARBA00022619"/>
    </source>
</evidence>
<reference evidence="13 14" key="1">
    <citation type="submission" date="2018-07" db="EMBL/GenBank/DDBJ databases">
        <title>Venubactetium sediminum gen. nov., sp. nov., isolated from a marine solar saltern.</title>
        <authorList>
            <person name="Wang S."/>
        </authorList>
    </citation>
    <scope>NUCLEOTIDE SEQUENCE [LARGE SCALE GENOMIC DNA]</scope>
    <source>
        <strain evidence="13 14">WD2A32</strain>
    </source>
</reference>
<dbReference type="GO" id="GO:0004746">
    <property type="term" value="F:riboflavin synthase activity"/>
    <property type="evidence" value="ECO:0007669"/>
    <property type="project" value="UniProtKB-UniRule"/>
</dbReference>
<evidence type="ECO:0000313" key="14">
    <source>
        <dbReference type="Proteomes" id="UP000253941"/>
    </source>
</evidence>
<dbReference type="Gene3D" id="2.40.30.20">
    <property type="match status" value="2"/>
</dbReference>
<name>A0A369TEP4_9PROT</name>
<dbReference type="RefSeq" id="WP_114580295.1">
    <property type="nucleotide sequence ID" value="NZ_QPMH01000001.1"/>
</dbReference>
<dbReference type="InterPro" id="IPR023366">
    <property type="entry name" value="ATP_synth_asu-like_sf"/>
</dbReference>
<evidence type="ECO:0000256" key="3">
    <source>
        <dbReference type="ARBA" id="ARBA00004887"/>
    </source>
</evidence>
<dbReference type="FunFam" id="2.40.30.20:FF:000004">
    <property type="entry name" value="Riboflavin synthase, alpha subunit"/>
    <property type="match status" value="1"/>
</dbReference>
<dbReference type="PANTHER" id="PTHR21098:SF12">
    <property type="entry name" value="RIBOFLAVIN SYNTHASE"/>
    <property type="match status" value="1"/>
</dbReference>
<feature type="domain" description="Lumazine-binding" evidence="12">
    <location>
        <begin position="1"/>
        <end position="99"/>
    </location>
</feature>
<dbReference type="PROSITE" id="PS51177">
    <property type="entry name" value="LUMAZINE_BIND"/>
    <property type="match status" value="2"/>
</dbReference>
<protein>
    <recommendedName>
        <fullName evidence="6 10">Riboflavin synthase</fullName>
        <ecNumber evidence="5 10">2.5.1.9</ecNumber>
    </recommendedName>
</protein>
<comment type="caution">
    <text evidence="13">The sequence shown here is derived from an EMBL/GenBank/DDBJ whole genome shotgun (WGS) entry which is preliminary data.</text>
</comment>
<feature type="domain" description="Lumazine-binding" evidence="12">
    <location>
        <begin position="100"/>
        <end position="196"/>
    </location>
</feature>
<evidence type="ECO:0000256" key="9">
    <source>
        <dbReference type="ARBA" id="ARBA00022737"/>
    </source>
</evidence>
<comment type="catalytic activity">
    <reaction evidence="1">
        <text>2 6,7-dimethyl-8-(1-D-ribityl)lumazine + H(+) = 5-amino-6-(D-ribitylamino)uracil + riboflavin</text>
        <dbReference type="Rhea" id="RHEA:20772"/>
        <dbReference type="ChEBI" id="CHEBI:15378"/>
        <dbReference type="ChEBI" id="CHEBI:15934"/>
        <dbReference type="ChEBI" id="CHEBI:57986"/>
        <dbReference type="ChEBI" id="CHEBI:58201"/>
        <dbReference type="EC" id="2.5.1.9"/>
    </reaction>
</comment>
<dbReference type="SUPFAM" id="SSF63380">
    <property type="entry name" value="Riboflavin synthase domain-like"/>
    <property type="match status" value="2"/>
</dbReference>
<dbReference type="Proteomes" id="UP000253941">
    <property type="component" value="Unassembled WGS sequence"/>
</dbReference>
<dbReference type="AlphaFoldDB" id="A0A369TEP4"/>
<comment type="function">
    <text evidence="2">Catalyzes the dismutation of two molecules of 6,7-dimethyl-8-ribityllumazine, resulting in the formation of riboflavin and 5-amino-6-(D-ribitylamino)uracil.</text>
</comment>
<evidence type="ECO:0000256" key="5">
    <source>
        <dbReference type="ARBA" id="ARBA00012827"/>
    </source>
</evidence>
<evidence type="ECO:0000256" key="11">
    <source>
        <dbReference type="PROSITE-ProRule" id="PRU00524"/>
    </source>
</evidence>
<keyword evidence="14" id="KW-1185">Reference proteome</keyword>
<proteinExistence type="predicted"/>
<evidence type="ECO:0000256" key="6">
    <source>
        <dbReference type="ARBA" id="ARBA00013950"/>
    </source>
</evidence>
<dbReference type="EC" id="2.5.1.9" evidence="5 10"/>
<evidence type="ECO:0000256" key="8">
    <source>
        <dbReference type="ARBA" id="ARBA00022679"/>
    </source>
</evidence>
<evidence type="ECO:0000256" key="1">
    <source>
        <dbReference type="ARBA" id="ARBA00000968"/>
    </source>
</evidence>
<dbReference type="GO" id="GO:0009231">
    <property type="term" value="P:riboflavin biosynthetic process"/>
    <property type="evidence" value="ECO:0007669"/>
    <property type="project" value="UniProtKB-KW"/>
</dbReference>
<dbReference type="NCBIfam" id="NF006767">
    <property type="entry name" value="PRK09289.1"/>
    <property type="match status" value="1"/>
</dbReference>
<dbReference type="InterPro" id="IPR026017">
    <property type="entry name" value="Lumazine-bd_dom"/>
</dbReference>
<dbReference type="FunFam" id="2.40.30.20:FF:000003">
    <property type="entry name" value="Riboflavin synthase, alpha subunit"/>
    <property type="match status" value="1"/>
</dbReference>
<dbReference type="InterPro" id="IPR017938">
    <property type="entry name" value="Riboflavin_synthase-like_b-brl"/>
</dbReference>
<evidence type="ECO:0000256" key="2">
    <source>
        <dbReference type="ARBA" id="ARBA00002803"/>
    </source>
</evidence>
<comment type="subunit">
    <text evidence="4">Homotrimer.</text>
</comment>
<keyword evidence="9" id="KW-0677">Repeat</keyword>
<evidence type="ECO:0000259" key="12">
    <source>
        <dbReference type="PROSITE" id="PS51177"/>
    </source>
</evidence>
<sequence length="205" mass="21847">MFTGIITDLGRVREVTRPPAGGGDARFVFDTAYDTQTVDMGASIACSGCCLTVVEKGAGWFAVDVSAESLSKTTLGTWDVGMPVNLERSLHLGDELGGHLVYGHVDGVARIVERTADGDSWRFVFEAPEALAPMIAPKGSVALDGVSLTVNEVEGARFGVNIIPHTAQVTTFGERRPGDCVNLEIDMLARYVARLSEALWTRSSG</sequence>
<dbReference type="Pfam" id="PF00677">
    <property type="entry name" value="Lum_binding"/>
    <property type="match status" value="2"/>
</dbReference>
<keyword evidence="8 13" id="KW-0808">Transferase</keyword>
<comment type="pathway">
    <text evidence="3">Cofactor biosynthesis; riboflavin biosynthesis; riboflavin from 2-hydroxy-3-oxobutyl phosphate and 5-amino-6-(D-ribitylamino)uracil: step 2/2.</text>
</comment>